<evidence type="ECO:0000256" key="3">
    <source>
        <dbReference type="ARBA" id="ARBA00022603"/>
    </source>
</evidence>
<gene>
    <name evidence="10" type="primary">TRM5</name>
    <name evidence="13" type="ORF">BCR35DRAFT_322447</name>
</gene>
<dbReference type="GO" id="GO:0002939">
    <property type="term" value="P:tRNA N1-guanine methylation"/>
    <property type="evidence" value="ECO:0007669"/>
    <property type="project" value="TreeGrafter"/>
</dbReference>
<dbReference type="GO" id="GO:0005759">
    <property type="term" value="C:mitochondrial matrix"/>
    <property type="evidence" value="ECO:0007669"/>
    <property type="project" value="UniProtKB-SubCell"/>
</dbReference>
<comment type="catalytic activity">
    <reaction evidence="9 10">
        <text>guanosine(37) in tRNA + S-adenosyl-L-methionine = N(1)-methylguanosine(37) in tRNA + S-adenosyl-L-homocysteine + H(+)</text>
        <dbReference type="Rhea" id="RHEA:36899"/>
        <dbReference type="Rhea" id="RHEA-COMP:10145"/>
        <dbReference type="Rhea" id="RHEA-COMP:10147"/>
        <dbReference type="ChEBI" id="CHEBI:15378"/>
        <dbReference type="ChEBI" id="CHEBI:57856"/>
        <dbReference type="ChEBI" id="CHEBI:59789"/>
        <dbReference type="ChEBI" id="CHEBI:73542"/>
        <dbReference type="ChEBI" id="CHEBI:74269"/>
        <dbReference type="EC" id="2.1.1.228"/>
    </reaction>
</comment>
<evidence type="ECO:0000256" key="11">
    <source>
        <dbReference type="SAM" id="MobiDB-lite"/>
    </source>
</evidence>
<feature type="region of interest" description="Disordered" evidence="11">
    <location>
        <begin position="335"/>
        <end position="363"/>
    </location>
</feature>
<dbReference type="Gene3D" id="3.40.50.150">
    <property type="entry name" value="Vaccinia Virus protein VP39"/>
    <property type="match status" value="1"/>
</dbReference>
<dbReference type="PROSITE" id="PS51684">
    <property type="entry name" value="SAM_MT_TRM5_TYW2"/>
    <property type="match status" value="1"/>
</dbReference>
<keyword evidence="7 10" id="KW-0496">Mitochondrion</keyword>
<comment type="similarity">
    <text evidence="1">Belongs to the class I-like SAM-binding methyltransferase superfamily. TRM5/TYW2 family.</text>
</comment>
<evidence type="ECO:0000313" key="13">
    <source>
        <dbReference type="EMBL" id="ORY62868.1"/>
    </source>
</evidence>
<keyword evidence="2 10" id="KW-0963">Cytoplasm</keyword>
<dbReference type="InParanoid" id="A0A1Y2DUC8"/>
<dbReference type="InterPro" id="IPR025792">
    <property type="entry name" value="tRNA_Gua_MeTrfase_euk"/>
</dbReference>
<dbReference type="InterPro" id="IPR029063">
    <property type="entry name" value="SAM-dependent_MTases_sf"/>
</dbReference>
<evidence type="ECO:0000256" key="9">
    <source>
        <dbReference type="ARBA" id="ARBA00047783"/>
    </source>
</evidence>
<feature type="binding site" evidence="10">
    <location>
        <position position="375"/>
    </location>
    <ligand>
        <name>S-adenosyl-L-methionine</name>
        <dbReference type="ChEBI" id="CHEBI:59789"/>
    </ligand>
</feature>
<comment type="similarity">
    <text evidence="10">Belongs to the TRM5 / TYW2 family.</text>
</comment>
<keyword evidence="8 10" id="KW-0539">Nucleus</keyword>
<keyword evidence="5 10" id="KW-0949">S-adenosyl-L-methionine</keyword>
<dbReference type="GO" id="GO:0052906">
    <property type="term" value="F:tRNA (guanine(37)-N1)-methyltransferase activity"/>
    <property type="evidence" value="ECO:0007669"/>
    <property type="project" value="UniProtKB-UniRule"/>
</dbReference>
<evidence type="ECO:0000256" key="1">
    <source>
        <dbReference type="ARBA" id="ARBA00009775"/>
    </source>
</evidence>
<dbReference type="PANTHER" id="PTHR23245:SF36">
    <property type="entry name" value="TRNA (GUANINE(37)-N1)-METHYLTRANSFERASE"/>
    <property type="match status" value="1"/>
</dbReference>
<name>A0A1Y2DUC8_9BASI</name>
<evidence type="ECO:0000313" key="14">
    <source>
        <dbReference type="Proteomes" id="UP000193467"/>
    </source>
</evidence>
<comment type="subunit">
    <text evidence="10">Monomer.</text>
</comment>
<proteinExistence type="inferred from homology"/>
<dbReference type="EMBL" id="MCGR01000069">
    <property type="protein sequence ID" value="ORY62868.1"/>
    <property type="molecule type" value="Genomic_DNA"/>
</dbReference>
<evidence type="ECO:0000256" key="5">
    <source>
        <dbReference type="ARBA" id="ARBA00022691"/>
    </source>
</evidence>
<dbReference type="Gene3D" id="3.30.300.110">
    <property type="entry name" value="Met-10+ protein-like domains"/>
    <property type="match status" value="1"/>
</dbReference>
<dbReference type="SUPFAM" id="SSF53335">
    <property type="entry name" value="S-adenosyl-L-methionine-dependent methyltransferases"/>
    <property type="match status" value="1"/>
</dbReference>
<evidence type="ECO:0000256" key="6">
    <source>
        <dbReference type="ARBA" id="ARBA00022694"/>
    </source>
</evidence>
<evidence type="ECO:0000256" key="4">
    <source>
        <dbReference type="ARBA" id="ARBA00022679"/>
    </source>
</evidence>
<dbReference type="InterPro" id="IPR056743">
    <property type="entry name" value="TRM5-TYW2-like_MTfase"/>
</dbReference>
<dbReference type="GO" id="GO:0005634">
    <property type="term" value="C:nucleus"/>
    <property type="evidence" value="ECO:0007669"/>
    <property type="project" value="UniProtKB-SubCell"/>
</dbReference>
<evidence type="ECO:0000259" key="12">
    <source>
        <dbReference type="PROSITE" id="PS51684"/>
    </source>
</evidence>
<dbReference type="OrthoDB" id="408788at2759"/>
<comment type="caution">
    <text evidence="13">The sequence shown here is derived from an EMBL/GenBank/DDBJ whole genome shotgun (WGS) entry which is preliminary data.</text>
</comment>
<organism evidence="13 14">
    <name type="scientific">Leucosporidium creatinivorum</name>
    <dbReference type="NCBI Taxonomy" id="106004"/>
    <lineage>
        <taxon>Eukaryota</taxon>
        <taxon>Fungi</taxon>
        <taxon>Dikarya</taxon>
        <taxon>Basidiomycota</taxon>
        <taxon>Pucciniomycotina</taxon>
        <taxon>Microbotryomycetes</taxon>
        <taxon>Leucosporidiales</taxon>
        <taxon>Leucosporidium</taxon>
    </lineage>
</organism>
<comment type="subcellular location">
    <subcellularLocation>
        <location evidence="10">Mitochondrion matrix</location>
    </subcellularLocation>
    <subcellularLocation>
        <location evidence="10">Nucleus</location>
    </subcellularLocation>
    <subcellularLocation>
        <location evidence="10">Cytoplasm</location>
    </subcellularLocation>
    <text evidence="10">Predominantly in the mitochondria and in the nucleus.</text>
</comment>
<keyword evidence="14" id="KW-1185">Reference proteome</keyword>
<dbReference type="Pfam" id="PF02475">
    <property type="entry name" value="TRM5-TYW2_MTfase"/>
    <property type="match status" value="1"/>
</dbReference>
<keyword evidence="6 10" id="KW-0819">tRNA processing</keyword>
<dbReference type="PANTHER" id="PTHR23245">
    <property type="entry name" value="TRNA METHYLTRANSFERASE"/>
    <property type="match status" value="1"/>
</dbReference>
<dbReference type="Proteomes" id="UP000193467">
    <property type="component" value="Unassembled WGS sequence"/>
</dbReference>
<dbReference type="STRING" id="106004.A0A1Y2DUC8"/>
<dbReference type="EC" id="2.1.1.228" evidence="10"/>
<keyword evidence="4 10" id="KW-0808">Transferase</keyword>
<dbReference type="InterPro" id="IPR030382">
    <property type="entry name" value="MeTrfase_TRM5/TYW2"/>
</dbReference>
<reference evidence="13 14" key="1">
    <citation type="submission" date="2016-07" db="EMBL/GenBank/DDBJ databases">
        <title>Pervasive Adenine N6-methylation of Active Genes in Fungi.</title>
        <authorList>
            <consortium name="DOE Joint Genome Institute"/>
            <person name="Mondo S.J."/>
            <person name="Dannebaum R.O."/>
            <person name="Kuo R.C."/>
            <person name="Labutti K."/>
            <person name="Haridas S."/>
            <person name="Kuo A."/>
            <person name="Salamov A."/>
            <person name="Ahrendt S.R."/>
            <person name="Lipzen A."/>
            <person name="Sullivan W."/>
            <person name="Andreopoulos W.B."/>
            <person name="Clum A."/>
            <person name="Lindquist E."/>
            <person name="Daum C."/>
            <person name="Ramamoorthy G.K."/>
            <person name="Gryganskyi A."/>
            <person name="Culley D."/>
            <person name="Magnuson J.K."/>
            <person name="James T.Y."/>
            <person name="O'Malley M.A."/>
            <person name="Stajich J.E."/>
            <person name="Spatafora J.W."/>
            <person name="Visel A."/>
            <person name="Grigoriev I.V."/>
        </authorList>
    </citation>
    <scope>NUCLEOTIDE SEQUENCE [LARGE SCALE GENOMIC DNA]</scope>
    <source>
        <strain evidence="13 14">62-1032</strain>
    </source>
</reference>
<feature type="domain" description="SAM-dependent methyltransferase TRM5/TYW2-type" evidence="12">
    <location>
        <begin position="148"/>
        <end position="473"/>
    </location>
</feature>
<comment type="function">
    <text evidence="10">Specifically methylates the N1 position of guanosine-37 in various cytoplasmic and mitochondrial tRNAs. Methylation is not dependent on the nature of the nucleoside 5' of the target nucleoside. This is the first step in the biosynthesis of wybutosine (yW), a modified base adjacent to the anticodon of tRNAs and required for accurate decoding.</text>
</comment>
<accession>A0A1Y2DUC8</accession>
<evidence type="ECO:0000256" key="10">
    <source>
        <dbReference type="HAMAP-Rule" id="MF_03152"/>
    </source>
</evidence>
<feature type="binding site" evidence="10">
    <location>
        <position position="238"/>
    </location>
    <ligand>
        <name>S-adenosyl-L-methionine</name>
        <dbReference type="ChEBI" id="CHEBI:59789"/>
    </ligand>
</feature>
<dbReference type="Pfam" id="PF25133">
    <property type="entry name" value="TYW2_N_2"/>
    <property type="match status" value="1"/>
</dbReference>
<dbReference type="FunCoup" id="A0A1Y2DUC8">
    <property type="interactions" value="337"/>
</dbReference>
<feature type="binding site" evidence="10">
    <location>
        <begin position="304"/>
        <end position="305"/>
    </location>
    <ligand>
        <name>S-adenosyl-L-methionine</name>
        <dbReference type="ChEBI" id="CHEBI:59789"/>
    </ligand>
</feature>
<sequence length="477" mass="53320">MLSRFCFKSFHSTAKMTARHTPSINLQPPVHRGLTELDRSLFSVEVPVLAARVPAALAAEFRNGKGKNSLFFLPRTQAVVADPESPEYRRVLLAEQDRSSPSLQQLLAETKFELVEHTLKFDYDYWGADEILQAILPEDLLDESPTAFTLVGHIAHLNLRDAYLPHRHLIGQVILDKNKKVVRTVVNKLDTIDNEFRNFRMEVLAGDHDFNVVTSESNCTFAFDFSAVYWNSRLQGEHGKLVDSFSEHDVVCDAFAGVGPFAIPAGKKGCAVMASDLNPASASALKENARLNKVEHTVRTGNYDARDFIRKSVLDVWNEPFAPYSKPLSSKAKSKLARQATKAAQDPSPVPSPTSTPDSAPSLPPRRLINHFVMNLPALAIEFLDAFKGLYRPLYDLEGAWEAVEAAGEAALPMVHCYCFTKSPETAEEDILERASKALGMPITPQAKDYRLRFVRDVAPRKEMYCLEFRLSKEMVL</sequence>
<evidence type="ECO:0000256" key="7">
    <source>
        <dbReference type="ARBA" id="ARBA00023128"/>
    </source>
</evidence>
<feature type="binding site" evidence="10">
    <location>
        <begin position="276"/>
        <end position="277"/>
    </location>
    <ligand>
        <name>S-adenosyl-L-methionine</name>
        <dbReference type="ChEBI" id="CHEBI:59789"/>
    </ligand>
</feature>
<dbReference type="AlphaFoldDB" id="A0A1Y2DUC8"/>
<evidence type="ECO:0000256" key="2">
    <source>
        <dbReference type="ARBA" id="ARBA00022490"/>
    </source>
</evidence>
<dbReference type="InterPro" id="IPR056744">
    <property type="entry name" value="TRM5/TYW2-like_N"/>
</dbReference>
<protein>
    <recommendedName>
        <fullName evidence="10">tRNA (guanine(37)-N1)-methyltransferase</fullName>
        <ecNumber evidence="10">2.1.1.228</ecNumber>
    </recommendedName>
    <alternativeName>
        <fullName evidence="10">M1G-methyltransferase</fullName>
    </alternativeName>
    <alternativeName>
        <fullName evidence="10">tRNA [GM37] methyltransferase</fullName>
    </alternativeName>
    <alternativeName>
        <fullName evidence="10">tRNA methyltransferase 5</fullName>
    </alternativeName>
</protein>
<keyword evidence="3 10" id="KW-0489">Methyltransferase</keyword>
<evidence type="ECO:0000256" key="8">
    <source>
        <dbReference type="ARBA" id="ARBA00023242"/>
    </source>
</evidence>
<dbReference type="GO" id="GO:0070901">
    <property type="term" value="P:mitochondrial tRNA methylation"/>
    <property type="evidence" value="ECO:0007669"/>
    <property type="project" value="UniProtKB-ARBA"/>
</dbReference>
<dbReference type="FunFam" id="3.30.300.110:FF:000001">
    <property type="entry name" value="tRNA (guanine(37)-N1)-methyltransferase"/>
    <property type="match status" value="1"/>
</dbReference>
<dbReference type="HAMAP" id="MF_03152">
    <property type="entry name" value="TRM5"/>
    <property type="match status" value="1"/>
</dbReference>